<dbReference type="Pfam" id="PF04616">
    <property type="entry name" value="Glyco_hydro_43"/>
    <property type="match status" value="1"/>
</dbReference>
<proteinExistence type="inferred from homology"/>
<feature type="active site" description="Proton donor" evidence="4">
    <location>
        <position position="200"/>
    </location>
</feature>
<dbReference type="InterPro" id="IPR023296">
    <property type="entry name" value="Glyco_hydro_beta-prop_sf"/>
</dbReference>
<evidence type="ECO:0000313" key="9">
    <source>
        <dbReference type="EMBL" id="EME82017.1"/>
    </source>
</evidence>
<evidence type="ECO:0000256" key="3">
    <source>
        <dbReference type="ARBA" id="ARBA00023295"/>
    </source>
</evidence>
<gene>
    <name evidence="9" type="ORF">MYCFIDRAFT_49653</name>
</gene>
<keyword evidence="10" id="KW-1185">Reference proteome</keyword>
<dbReference type="Proteomes" id="UP000016932">
    <property type="component" value="Unassembled WGS sequence"/>
</dbReference>
<comment type="similarity">
    <text evidence="1 6">Belongs to the glycosyl hydrolase 43 family.</text>
</comment>
<keyword evidence="2 6" id="KW-0378">Hydrolase</keyword>
<dbReference type="Pfam" id="PF17851">
    <property type="entry name" value="GH43_C2"/>
    <property type="match status" value="1"/>
</dbReference>
<evidence type="ECO:0000256" key="4">
    <source>
        <dbReference type="PIRSR" id="PIRSR606710-1"/>
    </source>
</evidence>
<dbReference type="GO" id="GO:0004553">
    <property type="term" value="F:hydrolase activity, hydrolyzing O-glycosyl compounds"/>
    <property type="evidence" value="ECO:0007669"/>
    <property type="project" value="InterPro"/>
</dbReference>
<feature type="domain" description="Beta-xylosidase C-terminal Concanavalin A-like" evidence="8">
    <location>
        <begin position="399"/>
        <end position="551"/>
    </location>
</feature>
<dbReference type="GeneID" id="19339888"/>
<feature type="site" description="Important for catalytic activity, responsible for pKa modulation of the active site Glu and correct orientation of both the proton donor and substrate" evidence="5">
    <location>
        <position position="154"/>
    </location>
</feature>
<evidence type="ECO:0000256" key="5">
    <source>
        <dbReference type="PIRSR" id="PIRSR606710-2"/>
    </source>
</evidence>
<evidence type="ECO:0000259" key="8">
    <source>
        <dbReference type="Pfam" id="PF17851"/>
    </source>
</evidence>
<reference evidence="9 10" key="1">
    <citation type="journal article" date="2012" name="PLoS Pathog.">
        <title>Diverse lifestyles and strategies of plant pathogenesis encoded in the genomes of eighteen Dothideomycetes fungi.</title>
        <authorList>
            <person name="Ohm R.A."/>
            <person name="Feau N."/>
            <person name="Henrissat B."/>
            <person name="Schoch C.L."/>
            <person name="Horwitz B.A."/>
            <person name="Barry K.W."/>
            <person name="Condon B.J."/>
            <person name="Copeland A.C."/>
            <person name="Dhillon B."/>
            <person name="Glaser F."/>
            <person name="Hesse C.N."/>
            <person name="Kosti I."/>
            <person name="LaButti K."/>
            <person name="Lindquist E.A."/>
            <person name="Lucas S."/>
            <person name="Salamov A.A."/>
            <person name="Bradshaw R.E."/>
            <person name="Ciuffetti L."/>
            <person name="Hamelin R.C."/>
            <person name="Kema G.H.J."/>
            <person name="Lawrence C."/>
            <person name="Scott J.A."/>
            <person name="Spatafora J.W."/>
            <person name="Turgeon B.G."/>
            <person name="de Wit P.J.G.M."/>
            <person name="Zhong S."/>
            <person name="Goodwin S.B."/>
            <person name="Grigoriev I.V."/>
        </authorList>
    </citation>
    <scope>NUCLEOTIDE SEQUENCE [LARGE SCALE GENOMIC DNA]</scope>
    <source>
        <strain evidence="9 10">CIRAD86</strain>
    </source>
</reference>
<keyword evidence="3 6" id="KW-0326">Glycosidase</keyword>
<feature type="chain" id="PRO_5004031160" evidence="7">
    <location>
        <begin position="26"/>
        <end position="589"/>
    </location>
</feature>
<sequence>MLSERLRTAAMALLAAASMLTLARAENSTYYNPVFPGWNSDPTCTHVDGTFYCAVSTFVAFPGLPVYASTDLIHWKLISHAWNRESQLPGITKETRDDSGGMYAPNLRYHAGKFYLTCAYLSSKLLYGTTFVSPDPYNNSAWSDPIQWSATSIDPDLFWDDDGTVHLITAGIRIAQLDLHTGAVTATKVLWDGTGGSYPEGPHVYKKHDWFYLMIAEGGTGLTHMETIARSRNISGPYEAYSKNPILSNANTTEYFQTVGHADLFQDSNGNWWGVALSTRSGPDLKIYPMGREAVLYPVDWSGDWPIASQVRGIMTGWELPHSNNKISGNSAPFEDDDDIDFAPGSSIPSHLMTLRYPPTTDNTFKISPGGSHSELVISPSRTNLTGIINDKILDGLSGIAFLARKQTHTLFTFTVDLDYNPQLEGQEAGITAFITRYQHLDISIRPKANATPQRELVFRIEASGKPDSPYKSSEQAFPIPSSWPQGPIRLQIHTANDTHYVFSAMPSSNPAASIILGTASAEILSGGIGRFIGTLVGVFATCNGGAGSGNVCEGNGGDAHFSRWRYSGAAQKISDHEYVTRGVVHSVL</sequence>
<dbReference type="Gene3D" id="2.60.120.200">
    <property type="match status" value="1"/>
</dbReference>
<feature type="active site" description="Proton acceptor" evidence="4">
    <location>
        <position position="41"/>
    </location>
</feature>
<accession>M3AX19</accession>
<dbReference type="Gene3D" id="2.115.10.20">
    <property type="entry name" value="Glycosyl hydrolase domain, family 43"/>
    <property type="match status" value="1"/>
</dbReference>
<dbReference type="CDD" id="cd18833">
    <property type="entry name" value="GH43_PcXyl-like"/>
    <property type="match status" value="1"/>
</dbReference>
<dbReference type="SUPFAM" id="SSF75005">
    <property type="entry name" value="Arabinanase/levansucrase/invertase"/>
    <property type="match status" value="1"/>
</dbReference>
<organism evidence="9 10">
    <name type="scientific">Pseudocercospora fijiensis (strain CIRAD86)</name>
    <name type="common">Black leaf streak disease fungus</name>
    <name type="synonym">Mycosphaerella fijiensis</name>
    <dbReference type="NCBI Taxonomy" id="383855"/>
    <lineage>
        <taxon>Eukaryota</taxon>
        <taxon>Fungi</taxon>
        <taxon>Dikarya</taxon>
        <taxon>Ascomycota</taxon>
        <taxon>Pezizomycotina</taxon>
        <taxon>Dothideomycetes</taxon>
        <taxon>Dothideomycetidae</taxon>
        <taxon>Mycosphaerellales</taxon>
        <taxon>Mycosphaerellaceae</taxon>
        <taxon>Pseudocercospora</taxon>
    </lineage>
</organism>
<dbReference type="GO" id="GO:0005975">
    <property type="term" value="P:carbohydrate metabolic process"/>
    <property type="evidence" value="ECO:0007669"/>
    <property type="project" value="InterPro"/>
</dbReference>
<evidence type="ECO:0000256" key="2">
    <source>
        <dbReference type="ARBA" id="ARBA00022801"/>
    </source>
</evidence>
<dbReference type="InterPro" id="IPR006710">
    <property type="entry name" value="Glyco_hydro_43"/>
</dbReference>
<dbReference type="PANTHER" id="PTHR42812">
    <property type="entry name" value="BETA-XYLOSIDASE"/>
    <property type="match status" value="1"/>
</dbReference>
<dbReference type="KEGG" id="pfj:MYCFIDRAFT_49653"/>
<dbReference type="RefSeq" id="XP_007927035.1">
    <property type="nucleotide sequence ID" value="XM_007928844.1"/>
</dbReference>
<name>M3AX19_PSEFD</name>
<feature type="signal peptide" evidence="7">
    <location>
        <begin position="1"/>
        <end position="25"/>
    </location>
</feature>
<dbReference type="VEuPathDB" id="FungiDB:MYCFIDRAFT_49653"/>
<dbReference type="InterPro" id="IPR051795">
    <property type="entry name" value="Glycosyl_Hydrlase_43"/>
</dbReference>
<dbReference type="EMBL" id="KB446559">
    <property type="protein sequence ID" value="EME82017.1"/>
    <property type="molecule type" value="Genomic_DNA"/>
</dbReference>
<dbReference type="AlphaFoldDB" id="M3AX19"/>
<evidence type="ECO:0000256" key="1">
    <source>
        <dbReference type="ARBA" id="ARBA00009865"/>
    </source>
</evidence>
<keyword evidence="7" id="KW-0732">Signal</keyword>
<dbReference type="eggNOG" id="ENOG502SIVT">
    <property type="taxonomic scope" value="Eukaryota"/>
</dbReference>
<dbReference type="SUPFAM" id="SSF49899">
    <property type="entry name" value="Concanavalin A-like lectins/glucanases"/>
    <property type="match status" value="1"/>
</dbReference>
<dbReference type="InterPro" id="IPR041542">
    <property type="entry name" value="GH43_C2"/>
</dbReference>
<dbReference type="OrthoDB" id="408373at2759"/>
<dbReference type="PANTHER" id="PTHR42812:SF17">
    <property type="entry name" value="BETA-XYLOSIDASE C-TERMINAL CONCANAVALIN A-LIKE DOMAIN-CONTAINING PROTEIN-RELATED"/>
    <property type="match status" value="1"/>
</dbReference>
<dbReference type="InterPro" id="IPR013320">
    <property type="entry name" value="ConA-like_dom_sf"/>
</dbReference>
<dbReference type="HOGENOM" id="CLU_016508_3_0_1"/>
<evidence type="ECO:0000313" key="10">
    <source>
        <dbReference type="Proteomes" id="UP000016932"/>
    </source>
</evidence>
<protein>
    <submittedName>
        <fullName evidence="9">Glycoside hydrolase family 43 protein</fullName>
    </submittedName>
</protein>
<evidence type="ECO:0000256" key="6">
    <source>
        <dbReference type="RuleBase" id="RU361187"/>
    </source>
</evidence>
<evidence type="ECO:0000256" key="7">
    <source>
        <dbReference type="SAM" id="SignalP"/>
    </source>
</evidence>